<dbReference type="Proteomes" id="UP000028401">
    <property type="component" value="Unassembled WGS sequence"/>
</dbReference>
<dbReference type="InterPro" id="IPR011675">
    <property type="entry name" value="DUF1617"/>
</dbReference>
<dbReference type="PATRIC" id="fig|1415168.3.peg.1239"/>
<accession>A0A084ABK7</accession>
<name>A0A084ABK7_LACLC</name>
<comment type="caution">
    <text evidence="1">The sequence shown here is derived from an EMBL/GenBank/DDBJ whole genome shotgun (WGS) entry which is preliminary data.</text>
</comment>
<dbReference type="EMBL" id="AZSI01000026">
    <property type="protein sequence ID" value="KEY62686.1"/>
    <property type="molecule type" value="Genomic_DNA"/>
</dbReference>
<protein>
    <submittedName>
        <fullName evidence="1">Putative phage protein</fullName>
    </submittedName>
</protein>
<reference evidence="1 2" key="1">
    <citation type="submission" date="2014-06" db="EMBL/GenBank/DDBJ databases">
        <title>Draft genome sequence of the putrescine producing strain Lactococcus lactis subsp cremoris GE214.</title>
        <authorList>
            <person name="Ladero V."/>
            <person name="Linares D.M."/>
            <person name="del Rio B."/>
            <person name="Mayo B."/>
            <person name="Martin M.C."/>
            <person name="Fernandez M."/>
            <person name="Alvarez M.A."/>
        </authorList>
    </citation>
    <scope>NUCLEOTIDE SEQUENCE [LARGE SCALE GENOMIC DNA]</scope>
    <source>
        <strain evidence="1 2">GE214</strain>
    </source>
</reference>
<evidence type="ECO:0000313" key="2">
    <source>
        <dbReference type="Proteomes" id="UP000028401"/>
    </source>
</evidence>
<sequence length="137" mass="15944">MLSLKNKELAPIINFLSAVELSPKASRCRSKLVKKLLEKHTELKEDLEEIIEKFGKRDDNGEIIRLENGNVEFSEDTREEGIKEQEELFDEEISINLDEIKKKVKFLVTNLDQLDTKLSGYDAEIYDLLMDKLEEEI</sequence>
<evidence type="ECO:0000313" key="1">
    <source>
        <dbReference type="EMBL" id="KEY62686.1"/>
    </source>
</evidence>
<dbReference type="Pfam" id="PF07761">
    <property type="entry name" value="DUF1617"/>
    <property type="match status" value="1"/>
</dbReference>
<dbReference type="RefSeq" id="WP_042748162.1">
    <property type="nucleotide sequence ID" value="NZ_AZSI01000026.1"/>
</dbReference>
<organism evidence="1 2">
    <name type="scientific">Lactococcus cremoris subsp. cremoris GE214</name>
    <dbReference type="NCBI Taxonomy" id="1415168"/>
    <lineage>
        <taxon>Bacteria</taxon>
        <taxon>Bacillati</taxon>
        <taxon>Bacillota</taxon>
        <taxon>Bacilli</taxon>
        <taxon>Lactobacillales</taxon>
        <taxon>Streptococcaceae</taxon>
        <taxon>Lactococcus</taxon>
        <taxon>Lactococcus cremoris subsp. cremoris</taxon>
    </lineage>
</organism>
<dbReference type="AlphaFoldDB" id="A0A084ABK7"/>
<gene>
    <name evidence="1" type="ORF">U725_01159</name>
</gene>
<proteinExistence type="predicted"/>